<dbReference type="EC" id="2.7.7.7" evidence="11"/>
<keyword evidence="8 11" id="KW-0239">DNA-directed DNA polymerase</keyword>
<dbReference type="GO" id="GO:0005737">
    <property type="term" value="C:cytoplasm"/>
    <property type="evidence" value="ECO:0007669"/>
    <property type="project" value="UniProtKB-SubCell"/>
</dbReference>
<evidence type="ECO:0000256" key="10">
    <source>
        <dbReference type="ARBA" id="ARBA00049244"/>
    </source>
</evidence>
<evidence type="ECO:0000256" key="11">
    <source>
        <dbReference type="HAMAP-Rule" id="MF_01113"/>
    </source>
</evidence>
<keyword evidence="11" id="KW-0963">Cytoplasm</keyword>
<keyword evidence="5 11" id="KW-0479">Metal-binding</keyword>
<dbReference type="Pfam" id="PF00817">
    <property type="entry name" value="IMS"/>
    <property type="match status" value="1"/>
</dbReference>
<keyword evidence="7 11" id="KW-0460">Magnesium</keyword>
<comment type="function">
    <text evidence="11">Poorly processive, error-prone DNA polymerase involved in untargeted mutagenesis. Copies undamaged DNA at stalled replication forks, which arise in vivo from mismatched or misaligned primer ends. These misaligned primers can be extended by PolIV. Exhibits no 3'-5' exonuclease (proofreading) activity. May be involved in translesional synthesis.</text>
</comment>
<proteinExistence type="inferred from homology"/>
<dbReference type="EMBL" id="LYOS01000002">
    <property type="protein sequence ID" value="OFV68109.1"/>
    <property type="molecule type" value="Genomic_DNA"/>
</dbReference>
<organism evidence="13 14">
    <name type="scientific">Candidatus Syntropharchaeum caldarium</name>
    <dbReference type="NCBI Taxonomy" id="1838285"/>
    <lineage>
        <taxon>Archaea</taxon>
        <taxon>Methanobacteriati</taxon>
        <taxon>Methanobacteriota</taxon>
        <taxon>Stenosarchaea group</taxon>
        <taxon>Methanomicrobia</taxon>
        <taxon>Methanosarcinales</taxon>
        <taxon>ANME-2 cluster</taxon>
        <taxon>Candidatus Syntropharchaeum</taxon>
    </lineage>
</organism>
<evidence type="ECO:0000256" key="3">
    <source>
        <dbReference type="ARBA" id="ARBA00022695"/>
    </source>
</evidence>
<dbReference type="PROSITE" id="PS50173">
    <property type="entry name" value="UMUC"/>
    <property type="match status" value="1"/>
</dbReference>
<dbReference type="GO" id="GO:0000287">
    <property type="term" value="F:magnesium ion binding"/>
    <property type="evidence" value="ECO:0007669"/>
    <property type="project" value="UniProtKB-UniRule"/>
</dbReference>
<keyword evidence="3 11" id="KW-0548">Nucleotidyltransferase</keyword>
<evidence type="ECO:0000313" key="14">
    <source>
        <dbReference type="Proteomes" id="UP000186940"/>
    </source>
</evidence>
<keyword evidence="6 11" id="KW-0227">DNA damage</keyword>
<dbReference type="NCBIfam" id="NF002677">
    <property type="entry name" value="PRK02406.1"/>
    <property type="match status" value="1"/>
</dbReference>
<name>A0A1F2P9S5_9EURY</name>
<dbReference type="Pfam" id="PF11798">
    <property type="entry name" value="IMS_HHH"/>
    <property type="match status" value="1"/>
</dbReference>
<dbReference type="InterPro" id="IPR022880">
    <property type="entry name" value="DNApol_IV"/>
</dbReference>
<evidence type="ECO:0000256" key="1">
    <source>
        <dbReference type="ARBA" id="ARBA00010945"/>
    </source>
</evidence>
<dbReference type="InterPro" id="IPR043128">
    <property type="entry name" value="Rev_trsase/Diguanyl_cyclase"/>
</dbReference>
<dbReference type="FunFam" id="3.30.1490.100:FF:000004">
    <property type="entry name" value="DNA polymerase IV"/>
    <property type="match status" value="1"/>
</dbReference>
<reference evidence="13" key="1">
    <citation type="submission" date="2016-05" db="EMBL/GenBank/DDBJ databases">
        <title>Microbial consortia oxidize butane by reversing methanogenesis.</title>
        <authorList>
            <person name="Laso-Perez R."/>
            <person name="Richter M."/>
            <person name="Wegener G."/>
            <person name="Musat F."/>
        </authorList>
    </citation>
    <scope>NUCLEOTIDE SEQUENCE [LARGE SCALE GENOMIC DNA]</scope>
    <source>
        <strain evidence="13">BOX2</strain>
    </source>
</reference>
<dbReference type="HAMAP" id="MF_01113">
    <property type="entry name" value="DNApol_IV"/>
    <property type="match status" value="1"/>
</dbReference>
<dbReference type="InterPro" id="IPR036775">
    <property type="entry name" value="DNA_pol_Y-fam_lit_finger_sf"/>
</dbReference>
<keyword evidence="9 11" id="KW-0234">DNA repair</keyword>
<keyword evidence="11" id="KW-0238">DNA-binding</keyword>
<dbReference type="SUPFAM" id="SSF100879">
    <property type="entry name" value="Lesion bypass DNA polymerase (Y-family), little finger domain"/>
    <property type="match status" value="1"/>
</dbReference>
<dbReference type="InterPro" id="IPR050116">
    <property type="entry name" value="DNA_polymerase-Y"/>
</dbReference>
<feature type="site" description="Substrate discrimination" evidence="11">
    <location>
        <position position="19"/>
    </location>
</feature>
<comment type="subunit">
    <text evidence="11">Monomer.</text>
</comment>
<keyword evidence="14" id="KW-1185">Reference proteome</keyword>
<dbReference type="InterPro" id="IPR043502">
    <property type="entry name" value="DNA/RNA_pol_sf"/>
</dbReference>
<dbReference type="PATRIC" id="fig|1838285.3.peg.758"/>
<feature type="active site" evidence="11">
    <location>
        <position position="115"/>
    </location>
</feature>
<dbReference type="InterPro" id="IPR001126">
    <property type="entry name" value="UmuC"/>
</dbReference>
<sequence>MQRKERDRIILHIDMDSFYAAVEMQDTPSLKGLPVVVGADPRMGKGRGVVSTCSYEARSYGVRSGMPISQAFKLLSGTDAVFLPVNMQRYREVSEKIMGILRSYAGRFQQVSIDEAFLDITDHVNDWNDVENFALEIKKDVLAQTGLTCSIGIAANKAVSKIASSIGKPDGLTIITPGDVKKFLSPLPISEISGIGRKTEERLKKIGIHTIAELADADIVQIISEFGRIGQRIHLLAEGIDDEEVRERGEPKSIGHEDTFEIDTDDPDLIKSVIGDIAERIHKRLLVENCNFRTITLKVRFEDFVTHTRSRTLRRHTQDQRVIEAISREMMDEFLSNEKRLRLVGVRVSHLEKVDLGQRRLDEYFSAADRSI</sequence>
<dbReference type="GO" id="GO:0042276">
    <property type="term" value="P:error-prone translesion synthesis"/>
    <property type="evidence" value="ECO:0007669"/>
    <property type="project" value="TreeGrafter"/>
</dbReference>
<dbReference type="SUPFAM" id="SSF56672">
    <property type="entry name" value="DNA/RNA polymerases"/>
    <property type="match status" value="1"/>
</dbReference>
<accession>A0A1F2P9S5</accession>
<comment type="catalytic activity">
    <reaction evidence="10 11">
        <text>DNA(n) + a 2'-deoxyribonucleoside 5'-triphosphate = DNA(n+1) + diphosphate</text>
        <dbReference type="Rhea" id="RHEA:22508"/>
        <dbReference type="Rhea" id="RHEA-COMP:17339"/>
        <dbReference type="Rhea" id="RHEA-COMP:17340"/>
        <dbReference type="ChEBI" id="CHEBI:33019"/>
        <dbReference type="ChEBI" id="CHEBI:61560"/>
        <dbReference type="ChEBI" id="CHEBI:173112"/>
        <dbReference type="EC" id="2.7.7.7"/>
    </reaction>
</comment>
<dbReference type="AlphaFoldDB" id="A0A1F2P9S5"/>
<dbReference type="GO" id="GO:0003684">
    <property type="term" value="F:damaged DNA binding"/>
    <property type="evidence" value="ECO:0007669"/>
    <property type="project" value="InterPro"/>
</dbReference>
<feature type="binding site" evidence="11">
    <location>
        <position position="114"/>
    </location>
    <ligand>
        <name>Mg(2+)</name>
        <dbReference type="ChEBI" id="CHEBI:18420"/>
    </ligand>
</feature>
<dbReference type="InterPro" id="IPR017961">
    <property type="entry name" value="DNA_pol_Y-fam_little_finger"/>
</dbReference>
<feature type="binding site" evidence="11">
    <location>
        <position position="14"/>
    </location>
    <ligand>
        <name>Mg(2+)</name>
        <dbReference type="ChEBI" id="CHEBI:18420"/>
    </ligand>
</feature>
<dbReference type="GO" id="GO:0006281">
    <property type="term" value="P:DNA repair"/>
    <property type="evidence" value="ECO:0007669"/>
    <property type="project" value="UniProtKB-UniRule"/>
</dbReference>
<evidence type="ECO:0000256" key="2">
    <source>
        <dbReference type="ARBA" id="ARBA00022679"/>
    </source>
</evidence>
<evidence type="ECO:0000256" key="8">
    <source>
        <dbReference type="ARBA" id="ARBA00022932"/>
    </source>
</evidence>
<comment type="cofactor">
    <cofactor evidence="11">
        <name>Mg(2+)</name>
        <dbReference type="ChEBI" id="CHEBI:18420"/>
    </cofactor>
    <text evidence="11">Binds 2 magnesium ions per subunit.</text>
</comment>
<comment type="caution">
    <text evidence="13">The sequence shown here is derived from an EMBL/GenBank/DDBJ whole genome shotgun (WGS) entry which is preliminary data.</text>
</comment>
<feature type="domain" description="UmuC" evidence="12">
    <location>
        <begin position="10"/>
        <end position="196"/>
    </location>
</feature>
<evidence type="ECO:0000256" key="4">
    <source>
        <dbReference type="ARBA" id="ARBA00022705"/>
    </source>
</evidence>
<comment type="similarity">
    <text evidence="1 11">Belongs to the DNA polymerase type-Y family.</text>
</comment>
<dbReference type="Gene3D" id="3.30.1490.100">
    <property type="entry name" value="DNA polymerase, Y-family, little finger domain"/>
    <property type="match status" value="1"/>
</dbReference>
<dbReference type="CDD" id="cd03586">
    <property type="entry name" value="PolY_Pol_IV_kappa"/>
    <property type="match status" value="1"/>
</dbReference>
<dbReference type="PANTHER" id="PTHR11076">
    <property type="entry name" value="DNA REPAIR POLYMERASE UMUC / TRANSFERASE FAMILY MEMBER"/>
    <property type="match status" value="1"/>
</dbReference>
<dbReference type="Gene3D" id="3.40.1170.60">
    <property type="match status" value="1"/>
</dbReference>
<dbReference type="Proteomes" id="UP000186940">
    <property type="component" value="Unassembled WGS sequence"/>
</dbReference>
<evidence type="ECO:0000256" key="5">
    <source>
        <dbReference type="ARBA" id="ARBA00022723"/>
    </source>
</evidence>
<dbReference type="Gene3D" id="1.10.150.20">
    <property type="entry name" value="5' to 3' exonuclease, C-terminal subdomain"/>
    <property type="match status" value="1"/>
</dbReference>
<evidence type="ECO:0000313" key="13">
    <source>
        <dbReference type="EMBL" id="OFV68109.1"/>
    </source>
</evidence>
<keyword evidence="2 11" id="KW-0808">Transferase</keyword>
<dbReference type="GO" id="GO:0003887">
    <property type="term" value="F:DNA-directed DNA polymerase activity"/>
    <property type="evidence" value="ECO:0007669"/>
    <property type="project" value="UniProtKB-UniRule"/>
</dbReference>
<dbReference type="InterPro" id="IPR024728">
    <property type="entry name" value="PolY_HhH_motif"/>
</dbReference>
<evidence type="ECO:0000256" key="6">
    <source>
        <dbReference type="ARBA" id="ARBA00022763"/>
    </source>
</evidence>
<dbReference type="STRING" id="1838285.SCAL_000749"/>
<dbReference type="Pfam" id="PF11799">
    <property type="entry name" value="IMS_C"/>
    <property type="match status" value="1"/>
</dbReference>
<evidence type="ECO:0000256" key="7">
    <source>
        <dbReference type="ARBA" id="ARBA00022842"/>
    </source>
</evidence>
<dbReference type="PANTHER" id="PTHR11076:SF33">
    <property type="entry name" value="DNA POLYMERASE KAPPA"/>
    <property type="match status" value="1"/>
</dbReference>
<keyword evidence="4 11" id="KW-0235">DNA replication</keyword>
<keyword evidence="11" id="KW-0515">Mutator protein</keyword>
<gene>
    <name evidence="11" type="primary">dbh</name>
    <name evidence="13" type="ORF">SCAL_000749</name>
</gene>
<protein>
    <recommendedName>
        <fullName evidence="11">DNA polymerase IV</fullName>
        <shortName evidence="11">Pol IV</shortName>
        <ecNumber evidence="11">2.7.7.7</ecNumber>
    </recommendedName>
</protein>
<dbReference type="GO" id="GO:0006261">
    <property type="term" value="P:DNA-templated DNA replication"/>
    <property type="evidence" value="ECO:0007669"/>
    <property type="project" value="UniProtKB-UniRule"/>
</dbReference>
<evidence type="ECO:0000256" key="9">
    <source>
        <dbReference type="ARBA" id="ARBA00023204"/>
    </source>
</evidence>
<dbReference type="Gene3D" id="3.30.70.270">
    <property type="match status" value="1"/>
</dbReference>
<evidence type="ECO:0000259" key="12">
    <source>
        <dbReference type="PROSITE" id="PS50173"/>
    </source>
</evidence>
<comment type="subcellular location">
    <subcellularLocation>
        <location evidence="11">Cytoplasm</location>
    </subcellularLocation>
</comment>